<dbReference type="Proteomes" id="UP000499080">
    <property type="component" value="Unassembled WGS sequence"/>
</dbReference>
<gene>
    <name evidence="1" type="ORF">AVEN_153429_1</name>
</gene>
<name>A0A4Y2E8Z3_ARAVE</name>
<organism evidence="1 2">
    <name type="scientific">Araneus ventricosus</name>
    <name type="common">Orbweaver spider</name>
    <name type="synonym">Epeira ventricosa</name>
    <dbReference type="NCBI Taxonomy" id="182803"/>
    <lineage>
        <taxon>Eukaryota</taxon>
        <taxon>Metazoa</taxon>
        <taxon>Ecdysozoa</taxon>
        <taxon>Arthropoda</taxon>
        <taxon>Chelicerata</taxon>
        <taxon>Arachnida</taxon>
        <taxon>Araneae</taxon>
        <taxon>Araneomorphae</taxon>
        <taxon>Entelegynae</taxon>
        <taxon>Araneoidea</taxon>
        <taxon>Araneidae</taxon>
        <taxon>Araneus</taxon>
    </lineage>
</organism>
<dbReference type="EMBL" id="BGPR01000533">
    <property type="protein sequence ID" value="GBM25247.1"/>
    <property type="molecule type" value="Genomic_DNA"/>
</dbReference>
<evidence type="ECO:0000313" key="2">
    <source>
        <dbReference type="Proteomes" id="UP000499080"/>
    </source>
</evidence>
<comment type="caution">
    <text evidence="1">The sequence shown here is derived from an EMBL/GenBank/DDBJ whole genome shotgun (WGS) entry which is preliminary data.</text>
</comment>
<reference evidence="1 2" key="1">
    <citation type="journal article" date="2019" name="Sci. Rep.">
        <title>Orb-weaving spider Araneus ventricosus genome elucidates the spidroin gene catalogue.</title>
        <authorList>
            <person name="Kono N."/>
            <person name="Nakamura H."/>
            <person name="Ohtoshi R."/>
            <person name="Moran D.A.P."/>
            <person name="Shinohara A."/>
            <person name="Yoshida Y."/>
            <person name="Fujiwara M."/>
            <person name="Mori M."/>
            <person name="Tomita M."/>
            <person name="Arakawa K."/>
        </authorList>
    </citation>
    <scope>NUCLEOTIDE SEQUENCE [LARGE SCALE GENOMIC DNA]</scope>
</reference>
<protein>
    <submittedName>
        <fullName evidence="1">Uncharacterized protein</fullName>
    </submittedName>
</protein>
<proteinExistence type="predicted"/>
<accession>A0A4Y2E8Z3</accession>
<sequence>MQVVLVPSGSYALPPLLTIQNCEVRQKRVPLFNLVHTPSAFALNPKYHFRTVRPILMKLSTHAPQWLTENTVGGNQHQHDLPG</sequence>
<dbReference type="AlphaFoldDB" id="A0A4Y2E8Z3"/>
<evidence type="ECO:0000313" key="1">
    <source>
        <dbReference type="EMBL" id="GBM25247.1"/>
    </source>
</evidence>
<keyword evidence="2" id="KW-1185">Reference proteome</keyword>